<evidence type="ECO:0000259" key="4">
    <source>
        <dbReference type="SMART" id="SM00563"/>
    </source>
</evidence>
<keyword evidence="3" id="KW-0812">Transmembrane</keyword>
<dbReference type="Pfam" id="PF01553">
    <property type="entry name" value="Acyltransferase"/>
    <property type="match status" value="1"/>
</dbReference>
<name>A0A1T4L3Q3_9FIRM</name>
<keyword evidence="3" id="KW-1133">Transmembrane helix</keyword>
<keyword evidence="1 5" id="KW-0808">Transferase</keyword>
<evidence type="ECO:0000313" key="5">
    <source>
        <dbReference type="EMBL" id="SJZ49346.1"/>
    </source>
</evidence>
<dbReference type="PANTHER" id="PTHR10434:SF66">
    <property type="entry name" value="PHOSPHOLIPID_GLYCEROL ACYLTRANSFERASE DOMAIN-CONTAINING PROTEIN"/>
    <property type="match status" value="1"/>
</dbReference>
<protein>
    <submittedName>
        <fullName evidence="5">Acyltransferase</fullName>
    </submittedName>
</protein>
<dbReference type="Proteomes" id="UP000189857">
    <property type="component" value="Unassembled WGS sequence"/>
</dbReference>
<organism evidence="5 6">
    <name type="scientific">Eubacterium ruminantium</name>
    <dbReference type="NCBI Taxonomy" id="42322"/>
    <lineage>
        <taxon>Bacteria</taxon>
        <taxon>Bacillati</taxon>
        <taxon>Bacillota</taxon>
        <taxon>Clostridia</taxon>
        <taxon>Eubacteriales</taxon>
        <taxon>Eubacteriaceae</taxon>
        <taxon>Eubacterium</taxon>
    </lineage>
</organism>
<dbReference type="EMBL" id="FUXA01000005">
    <property type="protein sequence ID" value="SJZ49346.1"/>
    <property type="molecule type" value="Genomic_DNA"/>
</dbReference>
<evidence type="ECO:0000256" key="2">
    <source>
        <dbReference type="ARBA" id="ARBA00023315"/>
    </source>
</evidence>
<dbReference type="PANTHER" id="PTHR10434">
    <property type="entry name" value="1-ACYL-SN-GLYCEROL-3-PHOSPHATE ACYLTRANSFERASE"/>
    <property type="match status" value="1"/>
</dbReference>
<dbReference type="SUPFAM" id="SSF69593">
    <property type="entry name" value="Glycerol-3-phosphate (1)-acyltransferase"/>
    <property type="match status" value="1"/>
</dbReference>
<dbReference type="InterPro" id="IPR002123">
    <property type="entry name" value="Plipid/glycerol_acylTrfase"/>
</dbReference>
<keyword evidence="6" id="KW-1185">Reference proteome</keyword>
<dbReference type="OrthoDB" id="9803035at2"/>
<feature type="transmembrane region" description="Helical" evidence="3">
    <location>
        <begin position="31"/>
        <end position="59"/>
    </location>
</feature>
<dbReference type="GO" id="GO:0003841">
    <property type="term" value="F:1-acylglycerol-3-phosphate O-acyltransferase activity"/>
    <property type="evidence" value="ECO:0007669"/>
    <property type="project" value="TreeGrafter"/>
</dbReference>
<accession>A0A1T4L3Q3</accession>
<evidence type="ECO:0000256" key="3">
    <source>
        <dbReference type="SAM" id="Phobius"/>
    </source>
</evidence>
<proteinExistence type="predicted"/>
<gene>
    <name evidence="5" type="ORF">SAMN02745110_00653</name>
</gene>
<dbReference type="AlphaFoldDB" id="A0A1T4L3Q3"/>
<feature type="transmembrane region" description="Helical" evidence="3">
    <location>
        <begin position="6"/>
        <end position="24"/>
    </location>
</feature>
<feature type="domain" description="Phospholipid/glycerol acyltransferase" evidence="4">
    <location>
        <begin position="104"/>
        <end position="221"/>
    </location>
</feature>
<dbReference type="SMART" id="SM00563">
    <property type="entry name" value="PlsC"/>
    <property type="match status" value="1"/>
</dbReference>
<reference evidence="5 6" key="1">
    <citation type="submission" date="2017-02" db="EMBL/GenBank/DDBJ databases">
        <authorList>
            <person name="Peterson S.W."/>
        </authorList>
    </citation>
    <scope>NUCLEOTIDE SEQUENCE [LARGE SCALE GENOMIC DNA]</scope>
    <source>
        <strain evidence="5 6">ATCC 17233</strain>
    </source>
</reference>
<evidence type="ECO:0000313" key="6">
    <source>
        <dbReference type="Proteomes" id="UP000189857"/>
    </source>
</evidence>
<keyword evidence="3" id="KW-0472">Membrane</keyword>
<dbReference type="GO" id="GO:0006654">
    <property type="term" value="P:phosphatidic acid biosynthetic process"/>
    <property type="evidence" value="ECO:0007669"/>
    <property type="project" value="TreeGrafter"/>
</dbReference>
<dbReference type="CDD" id="cd07989">
    <property type="entry name" value="LPLAT_AGPAT-like"/>
    <property type="match status" value="1"/>
</dbReference>
<evidence type="ECO:0000256" key="1">
    <source>
        <dbReference type="ARBA" id="ARBA00022679"/>
    </source>
</evidence>
<dbReference type="RefSeq" id="WP_078786355.1">
    <property type="nucleotide sequence ID" value="NZ_CAJOJK010000008.1"/>
</dbReference>
<keyword evidence="2 5" id="KW-0012">Acyltransferase</keyword>
<sequence>MLHLIYLGISFASSLMYALARHLFRKISGYFIVAGLTISGYIALFALHVAVFVLVGTTINEKKLPKSIHTFYRWFGLLTLKVFVDSFRFKIKISGKEKLPKENFLIVCNHRSIFDPLIGITRFKKYNMAYISKEENLKIPFVGRYMKAVGCLDLDRENPRNAINTINKAADYIRTGHCNLGIYPEGKENKTDEPLLPFRAGAFKVAKKAKCPVAVMTIKNSDRVFRRFMFKRIKVEMDILGVIEAADVERLSTQEISDIAYDMMRENLAA</sequence>